<keyword evidence="3" id="KW-1185">Reference proteome</keyword>
<feature type="domain" description="DUF7033" evidence="1">
    <location>
        <begin position="70"/>
        <end position="157"/>
    </location>
</feature>
<dbReference type="CDD" id="cd10931">
    <property type="entry name" value="CE4_u7"/>
    <property type="match status" value="1"/>
</dbReference>
<dbReference type="Proteomes" id="UP000283433">
    <property type="component" value="Unassembled WGS sequence"/>
</dbReference>
<dbReference type="Gene3D" id="3.20.20.370">
    <property type="entry name" value="Glycoside hydrolase/deacetylase"/>
    <property type="match status" value="1"/>
</dbReference>
<reference evidence="2 3" key="1">
    <citation type="submission" date="2016-07" db="EMBL/GenBank/DDBJ databases">
        <title>Genome of Pelobium manganitolerans.</title>
        <authorList>
            <person name="Wu S."/>
            <person name="Wang G."/>
        </authorList>
    </citation>
    <scope>NUCLEOTIDE SEQUENCE [LARGE SCALE GENOMIC DNA]</scope>
    <source>
        <strain evidence="2 3">YS-25</strain>
    </source>
</reference>
<proteinExistence type="predicted"/>
<accession>A0A419S7S7</accession>
<name>A0A419S7S7_9SPHI</name>
<dbReference type="InterPro" id="IPR054297">
    <property type="entry name" value="DUF7033"/>
</dbReference>
<evidence type="ECO:0000259" key="1">
    <source>
        <dbReference type="Pfam" id="PF23019"/>
    </source>
</evidence>
<dbReference type="Pfam" id="PF23019">
    <property type="entry name" value="DUF7033"/>
    <property type="match status" value="1"/>
</dbReference>
<dbReference type="EMBL" id="MBTA01000012">
    <property type="protein sequence ID" value="RKD17299.1"/>
    <property type="molecule type" value="Genomic_DNA"/>
</dbReference>
<evidence type="ECO:0000313" key="2">
    <source>
        <dbReference type="EMBL" id="RKD17299.1"/>
    </source>
</evidence>
<protein>
    <recommendedName>
        <fullName evidence="1">DUF7033 domain-containing protein</fullName>
    </recommendedName>
</protein>
<dbReference type="AlphaFoldDB" id="A0A419S7S7"/>
<organism evidence="2 3">
    <name type="scientific">Pelobium manganitolerans</name>
    <dbReference type="NCBI Taxonomy" id="1842495"/>
    <lineage>
        <taxon>Bacteria</taxon>
        <taxon>Pseudomonadati</taxon>
        <taxon>Bacteroidota</taxon>
        <taxon>Sphingobacteriia</taxon>
        <taxon>Sphingobacteriales</taxon>
        <taxon>Sphingobacteriaceae</taxon>
        <taxon>Pelobium</taxon>
    </lineage>
</organism>
<gene>
    <name evidence="2" type="ORF">BCY91_02655</name>
</gene>
<comment type="caution">
    <text evidence="2">The sequence shown here is derived from an EMBL/GenBank/DDBJ whole genome shotgun (WGS) entry which is preliminary data.</text>
</comment>
<sequence>MGVEVAFCTDADEFATKAGAKICYASQALGHAPFFKKHPFIDEVGVATVDLAFADWEGLKIPFAVDTSALPFDVFAASFYLLSRYEEYLDAEKDVHGRYPAKASLAFKNVFLNRPLVDEWASLLSRMIKQRFPEFETKPRTFRFIPTLDIDRPYYFRNEGFLRKAAKYVLNGFKKDPFDIYEQVRKWDEEFGLQTQYFFLMGNKHANDVSPGANDKLYQKVIKEAVQHHHVGLHPSYYSNQNSGAINKEKEDLEQISGTTIFRSRQHYLMLQLPETYRNLIAAGIREDYTLAFADAAGFRASTCSPFFWYDLLQEQETDLLLYPTAVMDQTLRRYMALQPEEAVQEITSLMDAIKNVKGTFVSLWHNESINDFGVFRGWKKVYLELLRLGAEQ</sequence>
<evidence type="ECO:0000313" key="3">
    <source>
        <dbReference type="Proteomes" id="UP000283433"/>
    </source>
</evidence>